<evidence type="ECO:0000313" key="2">
    <source>
        <dbReference type="EMBL" id="CAE7398626.1"/>
    </source>
</evidence>
<name>A0A812QQF4_SYMPI</name>
<feature type="region of interest" description="Disordered" evidence="1">
    <location>
        <begin position="804"/>
        <end position="841"/>
    </location>
</feature>
<sequence length="1367" mass="154199">MVARPRLIGLLAAHFASTDVSRVDRLRRLLRSVEEQTMPVPLLVSWSAEDADKALRDAVAERASAVIDDFQSRGVIHAMPRLRGRRAQFQHYARLRESLKRHILPSDQPWVFFSDDDVPRLLSVSLVNVDMLSLPAYNPRAAEDMWHPRRAEEYAAAIQERPDDVPVVHSRIHLSPGLGPRLPLDATSAEVTRMEANGLLRLAISAEEENPGLFGTATGEYFDAAAKFEVFNEFFDRHNDQVIANQFADIRFRTHLLRGGTKRVYRFMPTGGTANAGHDHLPWMYFYDRPTMPYSTAPGEEDLEYVSEELPDPRTFSLLLAICQCGSAAKTSSWHKSPPVEATSLVRQKSTGRLFTIMRETMCMGTPYTMNASAHCTGWTGLTEAECEAKCSQSAQAANCPAKSCHAAVFHPQNGGCNLFSNCEQVEPSAGSVTLIDQGMLRREQEKEHELQEQSEEPGPTHELMSAMPIVMLNLTNFSTMLHNIDLPRSREVPYVAGNVTADLEMLYDKVHGFLLVLHERMAPGDGLKYCPFKTEHVIPTCITIATCIIQKVIPQELSMDAFASLMEQVARFGDVTWPLLKTALIGEKEPNVAADESIPELYRCDGVHEADPHSLVSPSFVQTEAKAAEGSQHAETLAMSSAMRHASAHTHRILDAHLMNSSMQTTAMQLEKLWHPICKKLPCDPSNMYDVFLAWHKQSVALFQTSAVGHLNLEIRQRVKFEQRLQRFVSEHFFEKVTFFNHLAVLPSSRESVVNYGKRGREAVIGLIIPFMQKMADSKSEKAIRLVDHVELVKFALNKEKERRMQASQPSQLALSTDADNDEDDHDLEDDVDDSEDDVEVEPFEPYHRTEDLGPSSENVSLLSEGVNTTDGFASSHWCTRNTIVFWNHRHQHYVRMSNSRVERGPRGWVEDVPLGWTWERFTCVDLGGGVFAFHNTFHNRFLRMNDHFRMDRSHECNKDKIPANWDWERFKMKDMGNGHWALFSVKWNRFVKMDHGDALVASGWRKGAWDIPSSWDFEKFYIQKASTEVASPAAYWFVGRTVAIWNHKNQHYVRLRKGKVEKGGHGWRDPFPNWGYERFQPVMAGHGEVAFYNAENRRFLRMNNDKLDDSDKMDIGHLHDGMTWERFRIVDMGKGHVALYNSHFKKFVNMRNWKSDLGTTNGQMEYWDVQTSWGDEKFFIVEVGEKKNCNFWCRLRRGLEKVVEVVSAVVDFVKKLLECFGQWVFLESAGYGRSISTHAAINFGVSGGVSLPSIKSLIQGARAPGVSVSVWASLGAGATAQWLWSGVGVSLWLSCGGAIDDSHSGCYFGISVGAVFAAWAKAWGDPQCVFGPTIFGAFECARSVGGTFLLICCSYSILTGENSCR</sequence>
<evidence type="ECO:0000313" key="3">
    <source>
        <dbReference type="Proteomes" id="UP000649617"/>
    </source>
</evidence>
<dbReference type="OrthoDB" id="412960at2759"/>
<dbReference type="EMBL" id="CAJNIZ010017446">
    <property type="protein sequence ID" value="CAE7398626.1"/>
    <property type="molecule type" value="Genomic_DNA"/>
</dbReference>
<proteinExistence type="predicted"/>
<dbReference type="CDD" id="cd00257">
    <property type="entry name" value="beta-trefoil_FSCN-like"/>
    <property type="match status" value="2"/>
</dbReference>
<dbReference type="Proteomes" id="UP000649617">
    <property type="component" value="Unassembled WGS sequence"/>
</dbReference>
<feature type="compositionally biased region" description="Acidic residues" evidence="1">
    <location>
        <begin position="820"/>
        <end position="841"/>
    </location>
</feature>
<organism evidence="2 3">
    <name type="scientific">Symbiodinium pilosum</name>
    <name type="common">Dinoflagellate</name>
    <dbReference type="NCBI Taxonomy" id="2952"/>
    <lineage>
        <taxon>Eukaryota</taxon>
        <taxon>Sar</taxon>
        <taxon>Alveolata</taxon>
        <taxon>Dinophyceae</taxon>
        <taxon>Suessiales</taxon>
        <taxon>Symbiodiniaceae</taxon>
        <taxon>Symbiodinium</taxon>
    </lineage>
</organism>
<accession>A0A812QQF4</accession>
<feature type="compositionally biased region" description="Polar residues" evidence="1">
    <location>
        <begin position="807"/>
        <end position="816"/>
    </location>
</feature>
<gene>
    <name evidence="2" type="ORF">SPIL2461_LOCUS9824</name>
</gene>
<protein>
    <submittedName>
        <fullName evidence="2">Uncharacterized protein</fullName>
    </submittedName>
</protein>
<dbReference type="Gene3D" id="2.80.10.50">
    <property type="match status" value="2"/>
</dbReference>
<comment type="caution">
    <text evidence="2">The sequence shown here is derived from an EMBL/GenBank/DDBJ whole genome shotgun (WGS) entry which is preliminary data.</text>
</comment>
<evidence type="ECO:0000256" key="1">
    <source>
        <dbReference type="SAM" id="MobiDB-lite"/>
    </source>
</evidence>
<keyword evidence="3" id="KW-1185">Reference proteome</keyword>
<reference evidence="2" key="1">
    <citation type="submission" date="2021-02" db="EMBL/GenBank/DDBJ databases">
        <authorList>
            <person name="Dougan E. K."/>
            <person name="Rhodes N."/>
            <person name="Thang M."/>
            <person name="Chan C."/>
        </authorList>
    </citation>
    <scope>NUCLEOTIDE SEQUENCE</scope>
</reference>